<keyword evidence="4" id="KW-0963">Cytoplasm</keyword>
<dbReference type="EMBL" id="CP000393">
    <property type="protein sequence ID" value="ABG51391.1"/>
    <property type="molecule type" value="Genomic_DNA"/>
</dbReference>
<sequence length="165" mass="18096">MKSQEVFLSLGNAAATYNLGKSLGKFLPAGGVILLEGNLGTGKTTLVQGLGIGLGITETIDSPTFTLINEYFSGRIPLYHFDLYRLESSEIEALNLEIYWEGLEVPLGILAIEWAEKLVYYPPDFLQVCLSFSSVGDNFDETLHGRYAKLTSIGKLDIDLNLISI</sequence>
<evidence type="ECO:0000313" key="11">
    <source>
        <dbReference type="EMBL" id="ABG51391.1"/>
    </source>
</evidence>
<dbReference type="STRING" id="203124.Tery_2157"/>
<dbReference type="GO" id="GO:0046872">
    <property type="term" value="F:metal ion binding"/>
    <property type="evidence" value="ECO:0007669"/>
    <property type="project" value="UniProtKB-KW"/>
</dbReference>
<dbReference type="GO" id="GO:0005737">
    <property type="term" value="C:cytoplasm"/>
    <property type="evidence" value="ECO:0007669"/>
    <property type="project" value="UniProtKB-SubCell"/>
</dbReference>
<evidence type="ECO:0000256" key="8">
    <source>
        <dbReference type="ARBA" id="ARBA00022840"/>
    </source>
</evidence>
<accession>Q113D3</accession>
<dbReference type="PANTHER" id="PTHR33540">
    <property type="entry name" value="TRNA THREONYLCARBAMOYLADENOSINE BIOSYNTHESIS PROTEIN TSAE"/>
    <property type="match status" value="1"/>
</dbReference>
<keyword evidence="6" id="KW-0479">Metal-binding</keyword>
<dbReference type="NCBIfam" id="TIGR00150">
    <property type="entry name" value="T6A_YjeE"/>
    <property type="match status" value="1"/>
</dbReference>
<keyword evidence="5" id="KW-0819">tRNA processing</keyword>
<keyword evidence="8" id="KW-0067">ATP-binding</keyword>
<organism evidence="11">
    <name type="scientific">Trichodesmium erythraeum (strain IMS101)</name>
    <dbReference type="NCBI Taxonomy" id="203124"/>
    <lineage>
        <taxon>Bacteria</taxon>
        <taxon>Bacillati</taxon>
        <taxon>Cyanobacteriota</taxon>
        <taxon>Cyanophyceae</taxon>
        <taxon>Oscillatoriophycideae</taxon>
        <taxon>Oscillatoriales</taxon>
        <taxon>Microcoleaceae</taxon>
        <taxon>Trichodesmium</taxon>
    </lineage>
</organism>
<dbReference type="Gene3D" id="3.40.50.300">
    <property type="entry name" value="P-loop containing nucleotide triphosphate hydrolases"/>
    <property type="match status" value="1"/>
</dbReference>
<name>Q113D3_TRIEI</name>
<dbReference type="InterPro" id="IPR003442">
    <property type="entry name" value="T6A_TsaE"/>
</dbReference>
<evidence type="ECO:0000256" key="3">
    <source>
        <dbReference type="ARBA" id="ARBA00019010"/>
    </source>
</evidence>
<keyword evidence="9" id="KW-0460">Magnesium</keyword>
<gene>
    <name evidence="11" type="ordered locus">Tery_2157</name>
</gene>
<evidence type="ECO:0000256" key="4">
    <source>
        <dbReference type="ARBA" id="ARBA00022490"/>
    </source>
</evidence>
<dbReference type="InterPro" id="IPR027417">
    <property type="entry name" value="P-loop_NTPase"/>
</dbReference>
<proteinExistence type="inferred from homology"/>
<dbReference type="AlphaFoldDB" id="Q113D3"/>
<comment type="subcellular location">
    <subcellularLocation>
        <location evidence="1">Cytoplasm</location>
    </subcellularLocation>
</comment>
<reference evidence="11" key="1">
    <citation type="submission" date="2006-06" db="EMBL/GenBank/DDBJ databases">
        <title>Complete sequence of Trichodesmium erythraeum IMS101.</title>
        <authorList>
            <consortium name="US DOE Joint Genome Institute"/>
            <person name="Copeland A."/>
            <person name="Lucas S."/>
            <person name="Lapidus A."/>
            <person name="Barry K."/>
            <person name="Detter J.C."/>
            <person name="Glavina del Rio T."/>
            <person name="Hammon N."/>
            <person name="Israni S."/>
            <person name="Dalin E."/>
            <person name="Tice H."/>
            <person name="Pitluck S."/>
            <person name="Kiss H."/>
            <person name="Munk A.C."/>
            <person name="Brettin T."/>
            <person name="Bruce D."/>
            <person name="Han C."/>
            <person name="Tapia R."/>
            <person name="Gilna P."/>
            <person name="Schmutz J."/>
            <person name="Larimer F."/>
            <person name="Land M."/>
            <person name="Hauser L."/>
            <person name="Kyrpides N."/>
            <person name="Kim E."/>
            <person name="Richardson P."/>
        </authorList>
    </citation>
    <scope>NUCLEOTIDE SEQUENCE [LARGE SCALE GENOMIC DNA]</scope>
    <source>
        <strain evidence="11">IMS101</strain>
    </source>
</reference>
<dbReference type="OrthoDB" id="9815896at2"/>
<dbReference type="Pfam" id="PF02367">
    <property type="entry name" value="TsaE"/>
    <property type="match status" value="1"/>
</dbReference>
<evidence type="ECO:0000256" key="10">
    <source>
        <dbReference type="ARBA" id="ARBA00032441"/>
    </source>
</evidence>
<dbReference type="RefSeq" id="WP_011611761.1">
    <property type="nucleotide sequence ID" value="NC_008312.1"/>
</dbReference>
<dbReference type="HOGENOM" id="CLU_087829_3_1_3"/>
<evidence type="ECO:0000256" key="2">
    <source>
        <dbReference type="ARBA" id="ARBA00007599"/>
    </source>
</evidence>
<dbReference type="GO" id="GO:0005524">
    <property type="term" value="F:ATP binding"/>
    <property type="evidence" value="ECO:0007669"/>
    <property type="project" value="UniProtKB-KW"/>
</dbReference>
<dbReference type="SUPFAM" id="SSF52540">
    <property type="entry name" value="P-loop containing nucleoside triphosphate hydrolases"/>
    <property type="match status" value="1"/>
</dbReference>
<comment type="similarity">
    <text evidence="2">Belongs to the TsaE family.</text>
</comment>
<evidence type="ECO:0000256" key="9">
    <source>
        <dbReference type="ARBA" id="ARBA00022842"/>
    </source>
</evidence>
<dbReference type="PANTHER" id="PTHR33540:SF2">
    <property type="entry name" value="TRNA THREONYLCARBAMOYLADENOSINE BIOSYNTHESIS PROTEIN TSAE"/>
    <property type="match status" value="1"/>
</dbReference>
<dbReference type="GO" id="GO:0002949">
    <property type="term" value="P:tRNA threonylcarbamoyladenosine modification"/>
    <property type="evidence" value="ECO:0007669"/>
    <property type="project" value="InterPro"/>
</dbReference>
<evidence type="ECO:0000256" key="6">
    <source>
        <dbReference type="ARBA" id="ARBA00022723"/>
    </source>
</evidence>
<dbReference type="eggNOG" id="COG0802">
    <property type="taxonomic scope" value="Bacteria"/>
</dbReference>
<protein>
    <recommendedName>
        <fullName evidence="3">tRNA threonylcarbamoyladenosine biosynthesis protein TsaE</fullName>
    </recommendedName>
    <alternativeName>
        <fullName evidence="10">t(6)A37 threonylcarbamoyladenosine biosynthesis protein TsaE</fullName>
    </alternativeName>
</protein>
<keyword evidence="7" id="KW-0547">Nucleotide-binding</keyword>
<dbReference type="KEGG" id="ter:Tery_2157"/>
<evidence type="ECO:0000256" key="7">
    <source>
        <dbReference type="ARBA" id="ARBA00022741"/>
    </source>
</evidence>
<evidence type="ECO:0000256" key="5">
    <source>
        <dbReference type="ARBA" id="ARBA00022694"/>
    </source>
</evidence>
<evidence type="ECO:0000256" key="1">
    <source>
        <dbReference type="ARBA" id="ARBA00004496"/>
    </source>
</evidence>